<dbReference type="AlphaFoldDB" id="X0SUP5"/>
<accession>X0SUP5</accession>
<dbReference type="Gene3D" id="3.40.50.150">
    <property type="entry name" value="Vaccinia Virus protein VP39"/>
    <property type="match status" value="1"/>
</dbReference>
<protein>
    <submittedName>
        <fullName evidence="1">Uncharacterized protein</fullName>
    </submittedName>
</protein>
<dbReference type="InterPro" id="IPR029063">
    <property type="entry name" value="SAM-dependent_MTases_sf"/>
</dbReference>
<sequence>MDEIANPIKINESITIYQDDCLAVMGGMAAKSVDLIFGSPPYENARTYGIDFSLKGQEWVDWMVAVAKESLRVCKGLVAFVIEGKTRQFRWSATPALLMADLHRAGIHLRKPPAFYR</sequence>
<proteinExistence type="predicted"/>
<organism evidence="1">
    <name type="scientific">marine sediment metagenome</name>
    <dbReference type="NCBI Taxonomy" id="412755"/>
    <lineage>
        <taxon>unclassified sequences</taxon>
        <taxon>metagenomes</taxon>
        <taxon>ecological metagenomes</taxon>
    </lineage>
</organism>
<comment type="caution">
    <text evidence="1">The sequence shown here is derived from an EMBL/GenBank/DDBJ whole genome shotgun (WGS) entry which is preliminary data.</text>
</comment>
<name>X0SUP5_9ZZZZ</name>
<dbReference type="EMBL" id="BARS01006247">
    <property type="protein sequence ID" value="GAF84709.1"/>
    <property type="molecule type" value="Genomic_DNA"/>
</dbReference>
<feature type="non-terminal residue" evidence="1">
    <location>
        <position position="117"/>
    </location>
</feature>
<gene>
    <name evidence="1" type="ORF">S01H1_12204</name>
</gene>
<dbReference type="SUPFAM" id="SSF53335">
    <property type="entry name" value="S-adenosyl-L-methionine-dependent methyltransferases"/>
    <property type="match status" value="1"/>
</dbReference>
<evidence type="ECO:0000313" key="1">
    <source>
        <dbReference type="EMBL" id="GAF84709.1"/>
    </source>
</evidence>
<reference evidence="1" key="1">
    <citation type="journal article" date="2014" name="Front. Microbiol.">
        <title>High frequency of phylogenetically diverse reductive dehalogenase-homologous genes in deep subseafloor sedimentary metagenomes.</title>
        <authorList>
            <person name="Kawai M."/>
            <person name="Futagami T."/>
            <person name="Toyoda A."/>
            <person name="Takaki Y."/>
            <person name="Nishi S."/>
            <person name="Hori S."/>
            <person name="Arai W."/>
            <person name="Tsubouchi T."/>
            <person name="Morono Y."/>
            <person name="Uchiyama I."/>
            <person name="Ito T."/>
            <person name="Fujiyama A."/>
            <person name="Inagaki F."/>
            <person name="Takami H."/>
        </authorList>
    </citation>
    <scope>NUCLEOTIDE SEQUENCE</scope>
    <source>
        <strain evidence="1">Expedition CK06-06</strain>
    </source>
</reference>